<dbReference type="CDD" id="cd02440">
    <property type="entry name" value="AdoMet_MTases"/>
    <property type="match status" value="1"/>
</dbReference>
<dbReference type="PANTHER" id="PTHR43167:SF1">
    <property type="entry name" value="PUTATIVE (AFU_ORTHOLOGUE AFUA_6G01830)-RELATED"/>
    <property type="match status" value="1"/>
</dbReference>
<gene>
    <name evidence="4" type="ORF">KCH_62050</name>
</gene>
<keyword evidence="1 4" id="KW-0489">Methyltransferase</keyword>
<dbReference type="SUPFAM" id="SSF53335">
    <property type="entry name" value="S-adenosyl-L-methionine-dependent methyltransferases"/>
    <property type="match status" value="1"/>
</dbReference>
<name>A0A066YVD3_9ACTN</name>
<evidence type="ECO:0000256" key="1">
    <source>
        <dbReference type="ARBA" id="ARBA00022603"/>
    </source>
</evidence>
<keyword evidence="2 4" id="KW-0808">Transferase</keyword>
<dbReference type="GO" id="GO:0008171">
    <property type="term" value="F:O-methyltransferase activity"/>
    <property type="evidence" value="ECO:0007669"/>
    <property type="project" value="InterPro"/>
</dbReference>
<proteinExistence type="predicted"/>
<comment type="caution">
    <text evidence="4">The sequence shown here is derived from an EMBL/GenBank/DDBJ whole genome shotgun (WGS) entry which is preliminary data.</text>
</comment>
<keyword evidence="5" id="KW-1185">Reference proteome</keyword>
<keyword evidence="3" id="KW-0949">S-adenosyl-L-methionine</keyword>
<dbReference type="PATRIC" id="fig|1348663.4.peg.6004"/>
<dbReference type="InterPro" id="IPR029063">
    <property type="entry name" value="SAM-dependent_MTases_sf"/>
</dbReference>
<dbReference type="AlphaFoldDB" id="A0A066YVD3"/>
<dbReference type="PANTHER" id="PTHR43167">
    <property type="entry name" value="PUTATIVE (AFU_ORTHOLOGUE AFUA_6G01830)-RELATED"/>
    <property type="match status" value="1"/>
</dbReference>
<dbReference type="EMBL" id="JNBY01000126">
    <property type="protein sequence ID" value="KDN82051.1"/>
    <property type="molecule type" value="Genomic_DNA"/>
</dbReference>
<dbReference type="Gene3D" id="3.40.50.150">
    <property type="entry name" value="Vaccinia Virus protein VP39"/>
    <property type="match status" value="1"/>
</dbReference>
<dbReference type="GO" id="GO:0032259">
    <property type="term" value="P:methylation"/>
    <property type="evidence" value="ECO:0007669"/>
    <property type="project" value="UniProtKB-KW"/>
</dbReference>
<accession>A0A066YVD3</accession>
<dbReference type="Proteomes" id="UP000027178">
    <property type="component" value="Unassembled WGS sequence"/>
</dbReference>
<evidence type="ECO:0000256" key="3">
    <source>
        <dbReference type="ARBA" id="ARBA00022691"/>
    </source>
</evidence>
<protein>
    <submittedName>
        <fullName evidence="4">Putative methyltransferase</fullName>
    </submittedName>
</protein>
<evidence type="ECO:0000313" key="5">
    <source>
        <dbReference type="Proteomes" id="UP000027178"/>
    </source>
</evidence>
<dbReference type="RefSeq" id="WP_051653570.1">
    <property type="nucleotide sequence ID" value="NZ_KK853997.1"/>
</dbReference>
<dbReference type="OrthoDB" id="484536at2"/>
<dbReference type="HOGENOM" id="CLU_122293_0_0_11"/>
<evidence type="ECO:0000313" key="4">
    <source>
        <dbReference type="EMBL" id="KDN82051.1"/>
    </source>
</evidence>
<sequence length="193" mass="19837">MTLTTTDSHAAVLAAITEGCAALGFEMSCDLGTGQLLRTLAAARPGGRILELGTGAGASTSWLLSGMDAGATLLSVEQDPAVAAIAAEHLGADPRVELVVGEGAELIDALAGRTFDLVFADTWPGKFHHLDQALGLLAPGGHYLVDDLLPQPTWPAGHAAAVTALVDRLTTDPHLHAVHLNCSTGLLLATRRP</sequence>
<reference evidence="4 5" key="1">
    <citation type="submission" date="2014-05" db="EMBL/GenBank/DDBJ databases">
        <title>Draft Genome Sequence of Kitasatospora cheerisanensis KCTC 2395.</title>
        <authorList>
            <person name="Nam D.H."/>
        </authorList>
    </citation>
    <scope>NUCLEOTIDE SEQUENCE [LARGE SCALE GENOMIC DNA]</scope>
    <source>
        <strain evidence="4 5">KCTC 2395</strain>
    </source>
</reference>
<evidence type="ECO:0000256" key="2">
    <source>
        <dbReference type="ARBA" id="ARBA00022679"/>
    </source>
</evidence>
<dbReference type="InterPro" id="IPR002935">
    <property type="entry name" value="SAM_O-MeTrfase"/>
</dbReference>
<dbReference type="PROSITE" id="PS51682">
    <property type="entry name" value="SAM_OMT_I"/>
    <property type="match status" value="1"/>
</dbReference>
<dbReference type="Pfam" id="PF13578">
    <property type="entry name" value="Methyltransf_24"/>
    <property type="match status" value="1"/>
</dbReference>
<dbReference type="eggNOG" id="COG4122">
    <property type="taxonomic scope" value="Bacteria"/>
</dbReference>
<organism evidence="4 5">
    <name type="scientific">Kitasatospora cheerisanensis KCTC 2395</name>
    <dbReference type="NCBI Taxonomy" id="1348663"/>
    <lineage>
        <taxon>Bacteria</taxon>
        <taxon>Bacillati</taxon>
        <taxon>Actinomycetota</taxon>
        <taxon>Actinomycetes</taxon>
        <taxon>Kitasatosporales</taxon>
        <taxon>Streptomycetaceae</taxon>
        <taxon>Kitasatospora</taxon>
    </lineage>
</organism>